<feature type="domain" description="CP-type G" evidence="7">
    <location>
        <begin position="461"/>
        <end position="722"/>
    </location>
</feature>
<dbReference type="InterPro" id="IPR006073">
    <property type="entry name" value="GTP-bd"/>
</dbReference>
<dbReference type="Gene3D" id="3.40.50.300">
    <property type="entry name" value="P-loop containing nucleotide triphosphate hydrolases"/>
    <property type="match status" value="2"/>
</dbReference>
<feature type="compositionally biased region" description="Acidic residues" evidence="6">
    <location>
        <begin position="298"/>
        <end position="378"/>
    </location>
</feature>
<dbReference type="CDD" id="cd01857">
    <property type="entry name" value="HSR1_MMR1"/>
    <property type="match status" value="1"/>
</dbReference>
<evidence type="ECO:0000256" key="5">
    <source>
        <dbReference type="ARBA" id="ARBA00023134"/>
    </source>
</evidence>
<feature type="compositionally biased region" description="Polar residues" evidence="6">
    <location>
        <begin position="932"/>
        <end position="945"/>
    </location>
</feature>
<dbReference type="OrthoDB" id="61815at2759"/>
<evidence type="ECO:0000256" key="6">
    <source>
        <dbReference type="SAM" id="MobiDB-lite"/>
    </source>
</evidence>
<gene>
    <name evidence="8" type="ORF">TGARI_208490</name>
</gene>
<feature type="region of interest" description="Disordered" evidence="6">
    <location>
        <begin position="200"/>
        <end position="228"/>
    </location>
</feature>
<feature type="region of interest" description="Disordered" evidence="6">
    <location>
        <begin position="257"/>
        <end position="399"/>
    </location>
</feature>
<evidence type="ECO:0000313" key="8">
    <source>
        <dbReference type="EMBL" id="KYF41352.1"/>
    </source>
</evidence>
<protein>
    <submittedName>
        <fullName evidence="8">GTP-binding family protein</fullName>
    </submittedName>
</protein>
<sequence length="1061" mass="117881">MPRTKKTQARRQRAAGASTFGRSLLHQRLMAHQLQQESYFAAVKSEKREDPHLLPALASFSSASPSSPAVAASFSSHEGRGIAVSAGSTRHHLLDFLSGRSMDAAFLEKQKRSHNLQSLTQQSELDFYLSTVLASQDQFLINKGEAQVWLKSEEESACFTAQPVYKAAGGERSEKDDEEVAIPRRPFRFPVVWFAGAEDAERRTNEKGEREEDRRERRSELRMRCKRKKKNRQRVAVLLKGKMEEATIHNVEFVSAHRREQQIKWSKKKQREDDKKKKGKSKARLTAPGAKGPLADSELADEEEDLREEDMEEEDAEQEAEELGDEEKQEEDEEEGEEEEGEEEEGEEEEGEEEEGEGEEEGEEEEGEEEEEQDEEKEQDGKGAEEEEESSFVSGCSVASKEPVEAAASNAIPSGGALPRTAAELEALERDAFLRWRRELAFLEEKQGVSLSPFERNLDVWRQLWRVVEKSHLLLQIVDGRDIRFFRSRDLEQFVKEVDSRKEVVLVVNKADLIPPSVRQKWAEALKKENVSHVFFSALKELTDQAREQEGERREQAKTTPKEEDDEQPEEEENAEEMEEGAGDKGKDSSGGGAYLGCWLDDEVENSPATSASSPPVLKTQDLLALLSLRRDQFLASFAAHKRREQAEKGSAEDSALLASPPPFIVGLVGFPNVGKSSVINALLGSKKVSVSRTPGKTRHLQTLVVGDTGLTLCDCPGLVFPRRVATKHHLVVNGVLPLDHMRGDFIPSIQLLCDRIPRQLLRLYGLPAAPPPPPLPPRLSKKLAGRQTEPRVSGGQVAGVLSPPELQLHAPAFLESLAQKRRFTAGGKGGQWDLYRVAKMVLKDHASGRVTACRGPDGRYYDGEQERRETEQTNAASFANGGPPDGDKATEGAAKAAQGAQIGDRDQGSEQREHTCEPAAEAMARPERGTTCDSEVQSRLSSSAPRERTLDDSGEEIKRMSHRLSAEAEAGKAFAAVASSRAPPPTQEKDLSEDIDPRLLQDLLDLTIDEDFAQIVGADKDVLALGEKPGHICREGNNGMTKRKMRHLQKQILKGRRPVS</sequence>
<feature type="compositionally biased region" description="Basic and acidic residues" evidence="6">
    <location>
        <begin position="904"/>
        <end position="917"/>
    </location>
</feature>
<evidence type="ECO:0000256" key="3">
    <source>
        <dbReference type="ARBA" id="ARBA00022741"/>
    </source>
</evidence>
<keyword evidence="5" id="KW-0342">GTP-binding</keyword>
<dbReference type="AlphaFoldDB" id="A0A139XRF0"/>
<organism evidence="8 9">
    <name type="scientific">Toxoplasma gondii ARI</name>
    <dbReference type="NCBI Taxonomy" id="1074872"/>
    <lineage>
        <taxon>Eukaryota</taxon>
        <taxon>Sar</taxon>
        <taxon>Alveolata</taxon>
        <taxon>Apicomplexa</taxon>
        <taxon>Conoidasida</taxon>
        <taxon>Coccidia</taxon>
        <taxon>Eucoccidiorida</taxon>
        <taxon>Eimeriorina</taxon>
        <taxon>Sarcocystidae</taxon>
        <taxon>Toxoplasma</taxon>
    </lineage>
</organism>
<feature type="region of interest" description="Disordered" evidence="6">
    <location>
        <begin position="772"/>
        <end position="796"/>
    </location>
</feature>
<feature type="compositionally biased region" description="Basic and acidic residues" evidence="6">
    <location>
        <begin position="545"/>
        <end position="562"/>
    </location>
</feature>
<dbReference type="InterPro" id="IPR027417">
    <property type="entry name" value="P-loop_NTPase"/>
</dbReference>
<dbReference type="PANTHER" id="PTHR45709:SF2">
    <property type="entry name" value="LARGE SUBUNIT GTPASE 1 HOMOLOG"/>
    <property type="match status" value="1"/>
</dbReference>
<comment type="subcellular location">
    <subcellularLocation>
        <location evidence="1">Cytoplasm</location>
    </subcellularLocation>
</comment>
<feature type="compositionally biased region" description="Acidic residues" evidence="6">
    <location>
        <begin position="563"/>
        <end position="581"/>
    </location>
</feature>
<feature type="compositionally biased region" description="Basic and acidic residues" evidence="6">
    <location>
        <begin position="200"/>
        <end position="223"/>
    </location>
</feature>
<feature type="region of interest" description="Disordered" evidence="6">
    <location>
        <begin position="850"/>
        <end position="957"/>
    </location>
</feature>
<proteinExistence type="predicted"/>
<dbReference type="EMBL" id="AGQS02005243">
    <property type="protein sequence ID" value="KYF41352.1"/>
    <property type="molecule type" value="Genomic_DNA"/>
</dbReference>
<evidence type="ECO:0000256" key="4">
    <source>
        <dbReference type="ARBA" id="ARBA00022801"/>
    </source>
</evidence>
<keyword evidence="4" id="KW-0378">Hydrolase</keyword>
<evidence type="ECO:0000313" key="9">
    <source>
        <dbReference type="Proteomes" id="UP000074247"/>
    </source>
</evidence>
<dbReference type="InterPro" id="IPR043358">
    <property type="entry name" value="GNL1-like"/>
</dbReference>
<dbReference type="Pfam" id="PF01926">
    <property type="entry name" value="MMR_HSR1"/>
    <property type="match status" value="1"/>
</dbReference>
<dbReference type="PROSITE" id="PS51721">
    <property type="entry name" value="G_CP"/>
    <property type="match status" value="1"/>
</dbReference>
<evidence type="ECO:0000256" key="1">
    <source>
        <dbReference type="ARBA" id="ARBA00004496"/>
    </source>
</evidence>
<name>A0A139XRF0_TOXGO</name>
<comment type="caution">
    <text evidence="8">The sequence shown here is derived from an EMBL/GenBank/DDBJ whole genome shotgun (WGS) entry which is preliminary data.</text>
</comment>
<dbReference type="PANTHER" id="PTHR45709">
    <property type="entry name" value="LARGE SUBUNIT GTPASE 1 HOMOLOG-RELATED"/>
    <property type="match status" value="1"/>
</dbReference>
<feature type="compositionally biased region" description="Basic and acidic residues" evidence="6">
    <location>
        <begin position="857"/>
        <end position="872"/>
    </location>
</feature>
<keyword evidence="2" id="KW-0963">Cytoplasm</keyword>
<reference evidence="8 9" key="1">
    <citation type="journal article" date="2016" name="Nat. Commun.">
        <title>Local admixture of amplified and diversified secreted pathogenesis determinants shapes mosaic Toxoplasma gondii genomes.</title>
        <authorList>
            <person name="Lorenzi H."/>
            <person name="Khan A."/>
            <person name="Behnke M.S."/>
            <person name="Namasivayam S."/>
            <person name="Swapna L.S."/>
            <person name="Hadjithomas M."/>
            <person name="Karamycheva S."/>
            <person name="Pinney D."/>
            <person name="Brunk B.P."/>
            <person name="Ajioka J.W."/>
            <person name="Ajzenberg D."/>
            <person name="Boothroyd J.C."/>
            <person name="Boyle J.P."/>
            <person name="Darde M.L."/>
            <person name="Diaz-Miranda M.A."/>
            <person name="Dubey J.P."/>
            <person name="Fritz H.M."/>
            <person name="Gennari S.M."/>
            <person name="Gregory B.D."/>
            <person name="Kim K."/>
            <person name="Saeij J.P."/>
            <person name="Su C."/>
            <person name="White M.W."/>
            <person name="Zhu X.Q."/>
            <person name="Howe D.K."/>
            <person name="Rosenthal B.M."/>
            <person name="Grigg M.E."/>
            <person name="Parkinson J."/>
            <person name="Liu L."/>
            <person name="Kissinger J.C."/>
            <person name="Roos D.S."/>
            <person name="Sibley L.D."/>
        </authorList>
    </citation>
    <scope>NUCLEOTIDE SEQUENCE [LARGE SCALE GENOMIC DNA]</scope>
    <source>
        <strain evidence="8 9">ARI</strain>
    </source>
</reference>
<keyword evidence="3" id="KW-0547">Nucleotide-binding</keyword>
<dbReference type="GO" id="GO:0003924">
    <property type="term" value="F:GTPase activity"/>
    <property type="evidence" value="ECO:0007669"/>
    <property type="project" value="InterPro"/>
</dbReference>
<feature type="compositionally biased region" description="Basic and acidic residues" evidence="6">
    <location>
        <begin position="946"/>
        <end position="957"/>
    </location>
</feature>
<dbReference type="GO" id="GO:0005525">
    <property type="term" value="F:GTP binding"/>
    <property type="evidence" value="ECO:0007669"/>
    <property type="project" value="UniProtKB-KW"/>
</dbReference>
<dbReference type="InterPro" id="IPR030378">
    <property type="entry name" value="G_CP_dom"/>
</dbReference>
<evidence type="ECO:0000259" key="7">
    <source>
        <dbReference type="PROSITE" id="PS51721"/>
    </source>
</evidence>
<accession>A0A139XRF0</accession>
<dbReference type="GO" id="GO:0005829">
    <property type="term" value="C:cytosol"/>
    <property type="evidence" value="ECO:0007669"/>
    <property type="project" value="TreeGrafter"/>
</dbReference>
<evidence type="ECO:0000256" key="2">
    <source>
        <dbReference type="ARBA" id="ARBA00022490"/>
    </source>
</evidence>
<dbReference type="VEuPathDB" id="ToxoDB:TGARI_208490"/>
<dbReference type="Proteomes" id="UP000074247">
    <property type="component" value="Unassembled WGS sequence"/>
</dbReference>
<dbReference type="SUPFAM" id="SSF52540">
    <property type="entry name" value="P-loop containing nucleoside triphosphate hydrolases"/>
    <property type="match status" value="1"/>
</dbReference>
<feature type="compositionally biased region" description="Low complexity" evidence="6">
    <location>
        <begin position="892"/>
        <end position="902"/>
    </location>
</feature>
<feature type="region of interest" description="Disordered" evidence="6">
    <location>
        <begin position="545"/>
        <end position="592"/>
    </location>
</feature>